<dbReference type="SUPFAM" id="SSF140500">
    <property type="entry name" value="BAS1536-like"/>
    <property type="match status" value="1"/>
</dbReference>
<dbReference type="Proteomes" id="UP000285120">
    <property type="component" value="Unassembled WGS sequence"/>
</dbReference>
<gene>
    <name evidence="1" type="ORF">ATL39_3287</name>
</gene>
<evidence type="ECO:0000313" key="2">
    <source>
        <dbReference type="Proteomes" id="UP000285120"/>
    </source>
</evidence>
<dbReference type="RefSeq" id="WP_245961015.1">
    <property type="nucleotide sequence ID" value="NZ_RAPK01000012.1"/>
</dbReference>
<comment type="caution">
    <text evidence="1">The sequence shown here is derived from an EMBL/GenBank/DDBJ whole genome shotgun (WGS) entry which is preliminary data.</text>
</comment>
<dbReference type="GO" id="GO:0046983">
    <property type="term" value="F:protein dimerization activity"/>
    <property type="evidence" value="ECO:0007669"/>
    <property type="project" value="InterPro"/>
</dbReference>
<dbReference type="AlphaFoldDB" id="A0A419UW77"/>
<organism evidence="1 2">
    <name type="scientific">Sinobaca qinghaiensis</name>
    <dbReference type="NCBI Taxonomy" id="342944"/>
    <lineage>
        <taxon>Bacteria</taxon>
        <taxon>Bacillati</taxon>
        <taxon>Bacillota</taxon>
        <taxon>Bacilli</taxon>
        <taxon>Bacillales</taxon>
        <taxon>Sporolactobacillaceae</taxon>
        <taxon>Sinobaca</taxon>
    </lineage>
</organism>
<accession>A0A419UW77</accession>
<keyword evidence="2" id="KW-1185">Reference proteome</keyword>
<reference evidence="1 2" key="1">
    <citation type="submission" date="2018-09" db="EMBL/GenBank/DDBJ databases">
        <title>Genomic Encyclopedia of Archaeal and Bacterial Type Strains, Phase II (KMG-II): from individual species to whole genera.</title>
        <authorList>
            <person name="Goeker M."/>
        </authorList>
    </citation>
    <scope>NUCLEOTIDE SEQUENCE [LARGE SCALE GENOMIC DNA]</scope>
    <source>
        <strain evidence="1 2">DSM 17008</strain>
    </source>
</reference>
<protein>
    <submittedName>
        <fullName evidence="1">Spo0E like sporulation regulatory protein</fullName>
    </submittedName>
</protein>
<dbReference type="Gene3D" id="4.10.280.10">
    <property type="entry name" value="Helix-loop-helix DNA-binding domain"/>
    <property type="match status" value="1"/>
</dbReference>
<proteinExistence type="predicted"/>
<evidence type="ECO:0000313" key="1">
    <source>
        <dbReference type="EMBL" id="RKD68824.1"/>
    </source>
</evidence>
<name>A0A419UW77_9BACL</name>
<dbReference type="InterPro" id="IPR036638">
    <property type="entry name" value="HLH_DNA-bd_sf"/>
</dbReference>
<dbReference type="Pfam" id="PF09388">
    <property type="entry name" value="SpoOE-like"/>
    <property type="match status" value="1"/>
</dbReference>
<sequence>MKITAEQNEKRIEELRVKMMNAASTYGFSHPLVLYYSEKLDKHHNMLMELHPPAAVSQKAASFQII</sequence>
<dbReference type="InterPro" id="IPR037208">
    <property type="entry name" value="Spo0E-like_sf"/>
</dbReference>
<dbReference type="GO" id="GO:0043937">
    <property type="term" value="P:regulation of sporulation"/>
    <property type="evidence" value="ECO:0007669"/>
    <property type="project" value="InterPro"/>
</dbReference>
<dbReference type="InterPro" id="IPR018540">
    <property type="entry name" value="Spo0E-like"/>
</dbReference>
<dbReference type="EMBL" id="RAPK01000012">
    <property type="protein sequence ID" value="RKD68824.1"/>
    <property type="molecule type" value="Genomic_DNA"/>
</dbReference>